<name>A0ABT2ALE9_9BURK</name>
<dbReference type="InterPro" id="IPR043128">
    <property type="entry name" value="Rev_trsase/Diguanyl_cyclase"/>
</dbReference>
<dbReference type="InterPro" id="IPR050469">
    <property type="entry name" value="Diguanylate_Cyclase"/>
</dbReference>
<dbReference type="CDD" id="cd12914">
    <property type="entry name" value="PDC1_DGC_like"/>
    <property type="match status" value="1"/>
</dbReference>
<comment type="catalytic activity">
    <reaction evidence="2">
        <text>2 GTP = 3',3'-c-di-GMP + 2 diphosphate</text>
        <dbReference type="Rhea" id="RHEA:24898"/>
        <dbReference type="ChEBI" id="CHEBI:33019"/>
        <dbReference type="ChEBI" id="CHEBI:37565"/>
        <dbReference type="ChEBI" id="CHEBI:58805"/>
        <dbReference type="EC" id="2.7.7.65"/>
    </reaction>
</comment>
<dbReference type="Pfam" id="PF00990">
    <property type="entry name" value="GGDEF"/>
    <property type="match status" value="1"/>
</dbReference>
<dbReference type="InterPro" id="IPR054327">
    <property type="entry name" value="His-kinase-like_sensor"/>
</dbReference>
<feature type="domain" description="GGDEF" evidence="3">
    <location>
        <begin position="336"/>
        <end position="474"/>
    </location>
</feature>
<dbReference type="SUPFAM" id="SSF55073">
    <property type="entry name" value="Nucleotide cyclase"/>
    <property type="match status" value="1"/>
</dbReference>
<dbReference type="PROSITE" id="PS50887">
    <property type="entry name" value="GGDEF"/>
    <property type="match status" value="1"/>
</dbReference>
<dbReference type="PANTHER" id="PTHR45138:SF9">
    <property type="entry name" value="DIGUANYLATE CYCLASE DGCM-RELATED"/>
    <property type="match status" value="1"/>
</dbReference>
<evidence type="ECO:0000256" key="1">
    <source>
        <dbReference type="ARBA" id="ARBA00012528"/>
    </source>
</evidence>
<dbReference type="InterPro" id="IPR000160">
    <property type="entry name" value="GGDEF_dom"/>
</dbReference>
<dbReference type="SMART" id="SM00267">
    <property type="entry name" value="GGDEF"/>
    <property type="match status" value="1"/>
</dbReference>
<evidence type="ECO:0000259" key="3">
    <source>
        <dbReference type="PROSITE" id="PS50887"/>
    </source>
</evidence>
<proteinExistence type="predicted"/>
<dbReference type="EC" id="2.7.7.65" evidence="1"/>
<dbReference type="Proteomes" id="UP001206572">
    <property type="component" value="Unassembled WGS sequence"/>
</dbReference>
<dbReference type="CDD" id="cd12915">
    <property type="entry name" value="PDC2_DGC_like"/>
    <property type="match status" value="1"/>
</dbReference>
<dbReference type="PANTHER" id="PTHR45138">
    <property type="entry name" value="REGULATORY COMPONENTS OF SENSORY TRANSDUCTION SYSTEM"/>
    <property type="match status" value="1"/>
</dbReference>
<keyword evidence="5" id="KW-1185">Reference proteome</keyword>
<dbReference type="NCBIfam" id="TIGR00254">
    <property type="entry name" value="GGDEF"/>
    <property type="match status" value="1"/>
</dbReference>
<dbReference type="RefSeq" id="WP_258828038.1">
    <property type="nucleotide sequence ID" value="NZ_JANUHA010000007.1"/>
</dbReference>
<reference evidence="4 5" key="1">
    <citation type="submission" date="2022-08" db="EMBL/GenBank/DDBJ databases">
        <title>Reclassification of Massilia species as members of the genera Telluria, Duganella, Pseudoduganella, Mokoshia gen. nov. and Zemynaea gen. nov. using orthogonal and non-orthogonal genome-based approaches.</title>
        <authorList>
            <person name="Bowman J.P."/>
        </authorList>
    </citation>
    <scope>NUCLEOTIDE SEQUENCE [LARGE SCALE GENOMIC DNA]</scope>
    <source>
        <strain evidence="4 5">JCM 31661</strain>
    </source>
</reference>
<dbReference type="Pfam" id="PF22588">
    <property type="entry name" value="dCache_1_like"/>
    <property type="match status" value="1"/>
</dbReference>
<evidence type="ECO:0000256" key="2">
    <source>
        <dbReference type="ARBA" id="ARBA00034247"/>
    </source>
</evidence>
<comment type="caution">
    <text evidence="4">The sequence shown here is derived from an EMBL/GenBank/DDBJ whole genome shotgun (WGS) entry which is preliminary data.</text>
</comment>
<sequence>MARETRLAENAASTSNMAGALAAQAESTVRIVDTVLAGVVERVEHDGLASSSSDRLRLHLRNMVSEVSELHGLFVYGPDGTWLVSSLDRPIAGNNADREYFQYHLKHKDRRVHVGKPIRSRSTGVWILPISRRIDNPDGSFAGVALGTIKITFFADLYDSFDVGRDGVVLLMLDDATLVYRRPFTEKLIGTSLAGGPIFQMYRDQRPVGTAILRSKVDGVVRMYSYRHLDRLPLIVATARSKHEILDEWQQSTMLLAGGTLLVVVILGGIGSRLVRQIMIRDQLEAELRIAEEHLQERNQELTVLATNDGLTGIANRRHFDDTLAREMNRAARTSVPVSLILLDVDFFKKYNDRYGHVAGDDCLRQVAHTLRKNLGRPSDLAARYGGEEFAVILPGTGEVGARYVAERLRLAILDLNLPHADNQGGLVTISAGVRTYHPDAGDVQEPGDLLTQADALLYQAKASGRNRVCGDLDGTDPTQAAFAG</sequence>
<evidence type="ECO:0000313" key="4">
    <source>
        <dbReference type="EMBL" id="MCS0597005.1"/>
    </source>
</evidence>
<accession>A0ABT2ALE9</accession>
<evidence type="ECO:0000313" key="5">
    <source>
        <dbReference type="Proteomes" id="UP001206572"/>
    </source>
</evidence>
<organism evidence="4 5">
    <name type="scientific">Massilia agri</name>
    <dbReference type="NCBI Taxonomy" id="1886785"/>
    <lineage>
        <taxon>Bacteria</taxon>
        <taxon>Pseudomonadati</taxon>
        <taxon>Pseudomonadota</taxon>
        <taxon>Betaproteobacteria</taxon>
        <taxon>Burkholderiales</taxon>
        <taxon>Oxalobacteraceae</taxon>
        <taxon>Telluria group</taxon>
        <taxon>Massilia</taxon>
    </lineage>
</organism>
<dbReference type="EMBL" id="JANUHA010000007">
    <property type="protein sequence ID" value="MCS0597005.1"/>
    <property type="molecule type" value="Genomic_DNA"/>
</dbReference>
<dbReference type="Gene3D" id="3.30.450.20">
    <property type="entry name" value="PAS domain"/>
    <property type="match status" value="2"/>
</dbReference>
<protein>
    <recommendedName>
        <fullName evidence="1">diguanylate cyclase</fullName>
        <ecNumber evidence="1">2.7.7.65</ecNumber>
    </recommendedName>
</protein>
<dbReference type="Gene3D" id="3.30.70.270">
    <property type="match status" value="1"/>
</dbReference>
<gene>
    <name evidence="4" type="ORF">NX780_11685</name>
</gene>
<dbReference type="CDD" id="cd01949">
    <property type="entry name" value="GGDEF"/>
    <property type="match status" value="1"/>
</dbReference>
<dbReference type="InterPro" id="IPR029787">
    <property type="entry name" value="Nucleotide_cyclase"/>
</dbReference>